<reference evidence="2" key="1">
    <citation type="journal article" date="2014" name="Biotechnol. Biofuels">
        <title>Comparison of single-molecule sequencing and hybrid approaches for finishing the genome of Clostridium autoethanogenum and analysis of CRISPR systems in industrial relevant Clostridia.</title>
        <authorList>
            <person name="Brown S.D."/>
            <person name="Nagaraju S."/>
            <person name="Utturkar S."/>
            <person name="De Tissera S."/>
            <person name="Segovia S."/>
            <person name="Mitchell W."/>
            <person name="Land M.L."/>
            <person name="Dassanayake A."/>
            <person name="Kopke M."/>
        </authorList>
    </citation>
    <scope>NUCLEOTIDE SEQUENCE [LARGE SCALE GENOMIC DNA]</scope>
    <source>
        <strain evidence="2">DSM 10061</strain>
    </source>
</reference>
<gene>
    <name evidence="1" type="ORF">CAETHG_0489</name>
</gene>
<keyword evidence="2" id="KW-1185">Reference proteome</keyword>
<protein>
    <submittedName>
        <fullName evidence="1">Uncharacterized protein</fullName>
    </submittedName>
</protein>
<organism evidence="1 2">
    <name type="scientific">Clostridium autoethanogenum DSM 10061</name>
    <dbReference type="NCBI Taxonomy" id="1341692"/>
    <lineage>
        <taxon>Bacteria</taxon>
        <taxon>Bacillati</taxon>
        <taxon>Bacillota</taxon>
        <taxon>Clostridia</taxon>
        <taxon>Eubacteriales</taxon>
        <taxon>Clostridiaceae</taxon>
        <taxon>Clostridium</taxon>
    </lineage>
</organism>
<dbReference type="EMBL" id="CP006763">
    <property type="protein sequence ID" value="AGY74718.1"/>
    <property type="molecule type" value="Genomic_DNA"/>
</dbReference>
<accession>A0ABN4BDU7</accession>
<evidence type="ECO:0000313" key="2">
    <source>
        <dbReference type="Proteomes" id="UP000017590"/>
    </source>
</evidence>
<name>A0ABN4BDU7_9CLOT</name>
<evidence type="ECO:0000313" key="1">
    <source>
        <dbReference type="EMBL" id="AGY74718.1"/>
    </source>
</evidence>
<dbReference type="RefSeq" id="WP_023161859.1">
    <property type="nucleotide sequence ID" value="NC_022592.1"/>
</dbReference>
<dbReference type="Proteomes" id="UP000017590">
    <property type="component" value="Chromosome"/>
</dbReference>
<sequence length="58" mass="6192">MKSLEGIDSNVIQSLASIGMQPNKLAALALQELAENAGKIGQLNISPDLFQEILKGRN</sequence>
<proteinExistence type="predicted"/>